<dbReference type="PANTHER" id="PTHR37984">
    <property type="entry name" value="PROTEIN CBG26694"/>
    <property type="match status" value="1"/>
</dbReference>
<keyword evidence="2" id="KW-1185">Reference proteome</keyword>
<dbReference type="InterPro" id="IPR050951">
    <property type="entry name" value="Retrovirus_Pol_polyprotein"/>
</dbReference>
<comment type="caution">
    <text evidence="1">The sequence shown here is derived from an EMBL/GenBank/DDBJ whole genome shotgun (WGS) entry which is preliminary data.</text>
</comment>
<dbReference type="PANTHER" id="PTHR37984:SF5">
    <property type="entry name" value="PROTEIN NYNRIN-LIKE"/>
    <property type="match status" value="1"/>
</dbReference>
<proteinExistence type="predicted"/>
<protein>
    <recommendedName>
        <fullName evidence="3">Reverse transcriptase</fullName>
    </recommendedName>
</protein>
<name>A0AAV3R592_LITER</name>
<dbReference type="SUPFAM" id="SSF56672">
    <property type="entry name" value="DNA/RNA polymerases"/>
    <property type="match status" value="1"/>
</dbReference>
<dbReference type="InterPro" id="IPR043128">
    <property type="entry name" value="Rev_trsase/Diguanyl_cyclase"/>
</dbReference>
<evidence type="ECO:0008006" key="3">
    <source>
        <dbReference type="Google" id="ProtNLM"/>
    </source>
</evidence>
<gene>
    <name evidence="1" type="ORF">LIER_24011</name>
</gene>
<sequence length="111" mass="12701">MLVKSKNKADHMVNLRETFNGLRESRLKLKQEKCSFGIVSGKFLGYMISEKGIELNPDKIQALLMMKPPNNYKDVQHLTGCLAALIRFISKSGDRNLPFFKTLRISLSSRR</sequence>
<dbReference type="Proteomes" id="UP001454036">
    <property type="component" value="Unassembled WGS sequence"/>
</dbReference>
<dbReference type="Gene3D" id="3.30.70.270">
    <property type="match status" value="1"/>
</dbReference>
<accession>A0AAV3R592</accession>
<reference evidence="1 2" key="1">
    <citation type="submission" date="2024-01" db="EMBL/GenBank/DDBJ databases">
        <title>The complete chloroplast genome sequence of Lithospermum erythrorhizon: insights into the phylogenetic relationship among Boraginaceae species and the maternal lineages of purple gromwells.</title>
        <authorList>
            <person name="Okada T."/>
            <person name="Watanabe K."/>
        </authorList>
    </citation>
    <scope>NUCLEOTIDE SEQUENCE [LARGE SCALE GENOMIC DNA]</scope>
</reference>
<evidence type="ECO:0000313" key="2">
    <source>
        <dbReference type="Proteomes" id="UP001454036"/>
    </source>
</evidence>
<dbReference type="EMBL" id="BAABME010006888">
    <property type="protein sequence ID" value="GAA0169557.1"/>
    <property type="molecule type" value="Genomic_DNA"/>
</dbReference>
<dbReference type="AlphaFoldDB" id="A0AAV3R592"/>
<organism evidence="1 2">
    <name type="scientific">Lithospermum erythrorhizon</name>
    <name type="common">Purple gromwell</name>
    <name type="synonym">Lithospermum officinale var. erythrorhizon</name>
    <dbReference type="NCBI Taxonomy" id="34254"/>
    <lineage>
        <taxon>Eukaryota</taxon>
        <taxon>Viridiplantae</taxon>
        <taxon>Streptophyta</taxon>
        <taxon>Embryophyta</taxon>
        <taxon>Tracheophyta</taxon>
        <taxon>Spermatophyta</taxon>
        <taxon>Magnoliopsida</taxon>
        <taxon>eudicotyledons</taxon>
        <taxon>Gunneridae</taxon>
        <taxon>Pentapetalae</taxon>
        <taxon>asterids</taxon>
        <taxon>lamiids</taxon>
        <taxon>Boraginales</taxon>
        <taxon>Boraginaceae</taxon>
        <taxon>Boraginoideae</taxon>
        <taxon>Lithospermeae</taxon>
        <taxon>Lithospermum</taxon>
    </lineage>
</organism>
<dbReference type="InterPro" id="IPR043502">
    <property type="entry name" value="DNA/RNA_pol_sf"/>
</dbReference>
<evidence type="ECO:0000313" key="1">
    <source>
        <dbReference type="EMBL" id="GAA0169557.1"/>
    </source>
</evidence>